<organism evidence="1 2">
    <name type="scientific">Patellaria atrata CBS 101060</name>
    <dbReference type="NCBI Taxonomy" id="1346257"/>
    <lineage>
        <taxon>Eukaryota</taxon>
        <taxon>Fungi</taxon>
        <taxon>Dikarya</taxon>
        <taxon>Ascomycota</taxon>
        <taxon>Pezizomycotina</taxon>
        <taxon>Dothideomycetes</taxon>
        <taxon>Dothideomycetes incertae sedis</taxon>
        <taxon>Patellariales</taxon>
        <taxon>Patellariaceae</taxon>
        <taxon>Patellaria</taxon>
    </lineage>
</organism>
<dbReference type="SUPFAM" id="SSF52540">
    <property type="entry name" value="P-loop containing nucleoside triphosphate hydrolases"/>
    <property type="match status" value="1"/>
</dbReference>
<accession>A0A9P4S1K2</accession>
<dbReference type="GO" id="GO:0016787">
    <property type="term" value="F:hydrolase activity"/>
    <property type="evidence" value="ECO:0007669"/>
    <property type="project" value="UniProtKB-KW"/>
</dbReference>
<comment type="caution">
    <text evidence="1">The sequence shown here is derived from an EMBL/GenBank/DDBJ whole genome shotgun (WGS) entry which is preliminary data.</text>
</comment>
<evidence type="ECO:0000313" key="2">
    <source>
        <dbReference type="Proteomes" id="UP000799429"/>
    </source>
</evidence>
<dbReference type="CDD" id="cd02024">
    <property type="entry name" value="NRK1"/>
    <property type="match status" value="1"/>
</dbReference>
<proteinExistence type="predicted"/>
<protein>
    <submittedName>
        <fullName evidence="1">P-loop containing nucleoside triphosphate hydrolase protein</fullName>
    </submittedName>
</protein>
<keyword evidence="2" id="KW-1185">Reference proteome</keyword>
<dbReference type="InterPro" id="IPR027417">
    <property type="entry name" value="P-loop_NTPase"/>
</dbReference>
<name>A0A9P4S1K2_9PEZI</name>
<keyword evidence="1" id="KW-0378">Hydrolase</keyword>
<dbReference type="PANTHER" id="PTHR10285">
    <property type="entry name" value="URIDINE KINASE"/>
    <property type="match status" value="1"/>
</dbReference>
<reference evidence="1" key="1">
    <citation type="journal article" date="2020" name="Stud. Mycol.">
        <title>101 Dothideomycetes genomes: a test case for predicting lifestyles and emergence of pathogens.</title>
        <authorList>
            <person name="Haridas S."/>
            <person name="Albert R."/>
            <person name="Binder M."/>
            <person name="Bloem J."/>
            <person name="Labutti K."/>
            <person name="Salamov A."/>
            <person name="Andreopoulos B."/>
            <person name="Baker S."/>
            <person name="Barry K."/>
            <person name="Bills G."/>
            <person name="Bluhm B."/>
            <person name="Cannon C."/>
            <person name="Castanera R."/>
            <person name="Culley D."/>
            <person name="Daum C."/>
            <person name="Ezra D."/>
            <person name="Gonzalez J."/>
            <person name="Henrissat B."/>
            <person name="Kuo A."/>
            <person name="Liang C."/>
            <person name="Lipzen A."/>
            <person name="Lutzoni F."/>
            <person name="Magnuson J."/>
            <person name="Mondo S."/>
            <person name="Nolan M."/>
            <person name="Ohm R."/>
            <person name="Pangilinan J."/>
            <person name="Park H.-J."/>
            <person name="Ramirez L."/>
            <person name="Alfaro M."/>
            <person name="Sun H."/>
            <person name="Tritt A."/>
            <person name="Yoshinaga Y."/>
            <person name="Zwiers L.-H."/>
            <person name="Turgeon B."/>
            <person name="Goodwin S."/>
            <person name="Spatafora J."/>
            <person name="Crous P."/>
            <person name="Grigoriev I."/>
        </authorList>
    </citation>
    <scope>NUCLEOTIDE SEQUENCE</scope>
    <source>
        <strain evidence="1">CBS 101060</strain>
    </source>
</reference>
<dbReference type="AlphaFoldDB" id="A0A9P4S1K2"/>
<dbReference type="OrthoDB" id="10041966at2759"/>
<dbReference type="Gene3D" id="3.40.50.300">
    <property type="entry name" value="P-loop containing nucleotide triphosphate hydrolases"/>
    <property type="match status" value="1"/>
</dbReference>
<dbReference type="Proteomes" id="UP000799429">
    <property type="component" value="Unassembled WGS sequence"/>
</dbReference>
<evidence type="ECO:0000313" key="1">
    <source>
        <dbReference type="EMBL" id="KAF2834608.1"/>
    </source>
</evidence>
<sequence length="254" mass="28835">MGESANSAALLLGLSGPSSSGKTTLARLLRDILPNTSILHIDDFYKTDKDIPVNEDGLQDWDCLDSLDLPLLTSTLEYIKEHGRPPTNFISKEDQNEVGESGVSEKTVVQFREEIQHVCGDRAFDSPIVIIDGFLLYSDIPPLSKVTELLDVKLFLHNVTYQTVKRRREARKGYVTLEGFWEDPPGYVDKIVWPNYVKDHKFLFYDGDVEGRLNEEVCKELGIRGMPERGDNQISIQDMLEWALAAVKEDFRQK</sequence>
<gene>
    <name evidence="1" type="ORF">M501DRAFT_1000059</name>
</gene>
<dbReference type="EMBL" id="MU006116">
    <property type="protein sequence ID" value="KAF2834608.1"/>
    <property type="molecule type" value="Genomic_DNA"/>
</dbReference>